<evidence type="ECO:0000256" key="1">
    <source>
        <dbReference type="SAM" id="MobiDB-lite"/>
    </source>
</evidence>
<organism evidence="3 4">
    <name type="scientific">Pseudoroseicyclus aestuarii</name>
    <dbReference type="NCBI Taxonomy" id="1795041"/>
    <lineage>
        <taxon>Bacteria</taxon>
        <taxon>Pseudomonadati</taxon>
        <taxon>Pseudomonadota</taxon>
        <taxon>Alphaproteobacteria</taxon>
        <taxon>Rhodobacterales</taxon>
        <taxon>Paracoccaceae</taxon>
        <taxon>Pseudoroseicyclus</taxon>
    </lineage>
</organism>
<dbReference type="OrthoDB" id="7876829at2"/>
<keyword evidence="4" id="KW-1185">Reference proteome</keyword>
<reference evidence="3 4" key="1">
    <citation type="submission" date="2018-06" db="EMBL/GenBank/DDBJ databases">
        <title>Genomic Encyclopedia of Type Strains, Phase III (KMG-III): the genomes of soil and plant-associated and newly described type strains.</title>
        <authorList>
            <person name="Whitman W."/>
        </authorList>
    </citation>
    <scope>NUCLEOTIDE SEQUENCE [LARGE SCALE GENOMIC DNA]</scope>
    <source>
        <strain evidence="3 4">CECT 9025</strain>
    </source>
</reference>
<feature type="chain" id="PRO_5016301157" evidence="2">
    <location>
        <begin position="24"/>
        <end position="224"/>
    </location>
</feature>
<accession>A0A318STE6</accession>
<dbReference type="Proteomes" id="UP000248311">
    <property type="component" value="Unassembled WGS sequence"/>
</dbReference>
<proteinExistence type="predicted"/>
<sequence length="224" mass="22885">MTRSLVAAALSLALGLGSLFGQAAPASADSDSARRLLGGLAVIGAAAWAANEYQQRQEALDERRDAANPQPQAAPRSDLQQLEAELAIQAQRIEARRAAEAAAASIPRDYGEPPVSSALVPDVSQAPLASVPSPASAGAGAGVTPEQLRDWTAAPAGVLQLPASCLRSYAGASGGAMLDDSCLSQAGVADLPLACAGTVRSEGRFVSGWQPDCLRARGYRIAVR</sequence>
<evidence type="ECO:0000313" key="4">
    <source>
        <dbReference type="Proteomes" id="UP000248311"/>
    </source>
</evidence>
<gene>
    <name evidence="3" type="ORF">DFP88_102438</name>
</gene>
<keyword evidence="2" id="KW-0732">Signal</keyword>
<dbReference type="AlphaFoldDB" id="A0A318STE6"/>
<feature type="signal peptide" evidence="2">
    <location>
        <begin position="1"/>
        <end position="23"/>
    </location>
</feature>
<dbReference type="RefSeq" id="WP_110813711.1">
    <property type="nucleotide sequence ID" value="NZ_QJTE01000002.1"/>
</dbReference>
<dbReference type="EMBL" id="QJTE01000002">
    <property type="protein sequence ID" value="PYE84635.1"/>
    <property type="molecule type" value="Genomic_DNA"/>
</dbReference>
<name>A0A318STE6_9RHOB</name>
<evidence type="ECO:0000256" key="2">
    <source>
        <dbReference type="SAM" id="SignalP"/>
    </source>
</evidence>
<evidence type="ECO:0000313" key="3">
    <source>
        <dbReference type="EMBL" id="PYE84635.1"/>
    </source>
</evidence>
<comment type="caution">
    <text evidence="3">The sequence shown here is derived from an EMBL/GenBank/DDBJ whole genome shotgun (WGS) entry which is preliminary data.</text>
</comment>
<feature type="region of interest" description="Disordered" evidence="1">
    <location>
        <begin position="56"/>
        <end position="79"/>
    </location>
</feature>
<protein>
    <submittedName>
        <fullName evidence="3">Uncharacterized protein</fullName>
    </submittedName>
</protein>